<comment type="subcellular location">
    <subcellularLocation>
        <location evidence="5">Cell membrane</location>
    </subcellularLocation>
    <subcellularLocation>
        <location evidence="5">Bacterial flagellum basal body</location>
    </subcellularLocation>
</comment>
<comment type="similarity">
    <text evidence="5">Belongs to the FliO/MopB family.</text>
</comment>
<evidence type="ECO:0000313" key="6">
    <source>
        <dbReference type="EMBL" id="HFI90418.1"/>
    </source>
</evidence>
<keyword evidence="1 5" id="KW-1003">Cell membrane</keyword>
<evidence type="ECO:0000256" key="1">
    <source>
        <dbReference type="ARBA" id="ARBA00022475"/>
    </source>
</evidence>
<dbReference type="GO" id="GO:0005886">
    <property type="term" value="C:plasma membrane"/>
    <property type="evidence" value="ECO:0007669"/>
    <property type="project" value="UniProtKB-SubCell"/>
</dbReference>
<dbReference type="GO" id="GO:0009425">
    <property type="term" value="C:bacterial-type flagellum basal body"/>
    <property type="evidence" value="ECO:0007669"/>
    <property type="project" value="UniProtKB-SubCell"/>
</dbReference>
<gene>
    <name evidence="6" type="primary">fliO</name>
    <name evidence="6" type="ORF">ENS31_02680</name>
</gene>
<evidence type="ECO:0000256" key="3">
    <source>
        <dbReference type="ARBA" id="ARBA00022989"/>
    </source>
</evidence>
<organism evidence="6">
    <name type="scientific">Ignavibacterium album</name>
    <dbReference type="NCBI Taxonomy" id="591197"/>
    <lineage>
        <taxon>Bacteria</taxon>
        <taxon>Pseudomonadati</taxon>
        <taxon>Ignavibacteriota</taxon>
        <taxon>Ignavibacteria</taxon>
        <taxon>Ignavibacteriales</taxon>
        <taxon>Ignavibacteriaceae</taxon>
        <taxon>Ignavibacterium</taxon>
    </lineage>
</organism>
<keyword evidence="4 5" id="KW-0472">Membrane</keyword>
<keyword evidence="6" id="KW-0282">Flagellum</keyword>
<keyword evidence="5" id="KW-0975">Bacterial flagellum</keyword>
<feature type="transmembrane region" description="Helical" evidence="5">
    <location>
        <begin position="6"/>
        <end position="27"/>
    </location>
</feature>
<evidence type="ECO:0000256" key="4">
    <source>
        <dbReference type="ARBA" id="ARBA00023136"/>
    </source>
</evidence>
<accession>A0A7V2ZI24</accession>
<evidence type="ECO:0000256" key="2">
    <source>
        <dbReference type="ARBA" id="ARBA00022692"/>
    </source>
</evidence>
<keyword evidence="3 5" id="KW-1133">Transmembrane helix</keyword>
<protein>
    <recommendedName>
        <fullName evidence="5">Flagellar protein</fullName>
    </recommendedName>
</protein>
<dbReference type="AlphaFoldDB" id="A0A7V2ZI24"/>
<keyword evidence="6" id="KW-0966">Cell projection</keyword>
<proteinExistence type="inferred from homology"/>
<dbReference type="GO" id="GO:0044781">
    <property type="term" value="P:bacterial-type flagellum organization"/>
    <property type="evidence" value="ECO:0007669"/>
    <property type="project" value="UniProtKB-UniRule"/>
</dbReference>
<sequence length="110" mass="12667">MSFFEILKLVFPLFLIVALLYGLLLFVKKYQFKGSKLNSTNLRIVTTMMLMPKKYLSVVKVNNKVLILGVSEQSITLLKEMNADEFNLNDDNQSQDNPNFLEVFKKLTGK</sequence>
<comment type="caution">
    <text evidence="6">The sequence shown here is derived from an EMBL/GenBank/DDBJ whole genome shotgun (WGS) entry which is preliminary data.</text>
</comment>
<keyword evidence="2 5" id="KW-0812">Transmembrane</keyword>
<dbReference type="InterPro" id="IPR022781">
    <property type="entry name" value="Flagellar_biosynth_FliO"/>
</dbReference>
<dbReference type="EMBL" id="DSUJ01000008">
    <property type="protein sequence ID" value="HFI90418.1"/>
    <property type="molecule type" value="Genomic_DNA"/>
</dbReference>
<name>A0A7V2ZI24_9BACT</name>
<evidence type="ECO:0000256" key="5">
    <source>
        <dbReference type="RuleBase" id="RU362064"/>
    </source>
</evidence>
<dbReference type="NCBIfam" id="TIGR03500">
    <property type="entry name" value="FliO_TIGR"/>
    <property type="match status" value="1"/>
</dbReference>
<dbReference type="RefSeq" id="WP_304144468.1">
    <property type="nucleotide sequence ID" value="NZ_JAOAIE010000040.1"/>
</dbReference>
<dbReference type="Pfam" id="PF04347">
    <property type="entry name" value="FliO"/>
    <property type="match status" value="1"/>
</dbReference>
<reference evidence="6" key="1">
    <citation type="journal article" date="2020" name="mSystems">
        <title>Genome- and Community-Level Interaction Insights into Carbon Utilization and Element Cycling Functions of Hydrothermarchaeota in Hydrothermal Sediment.</title>
        <authorList>
            <person name="Zhou Z."/>
            <person name="Liu Y."/>
            <person name="Xu W."/>
            <person name="Pan J."/>
            <person name="Luo Z.H."/>
            <person name="Li M."/>
        </authorList>
    </citation>
    <scope>NUCLEOTIDE SEQUENCE [LARGE SCALE GENOMIC DNA]</scope>
    <source>
        <strain evidence="6">SpSt-479</strain>
    </source>
</reference>
<keyword evidence="6" id="KW-0969">Cilium</keyword>